<dbReference type="Proteomes" id="UP000321907">
    <property type="component" value="Unassembled WGS sequence"/>
</dbReference>
<comment type="caution">
    <text evidence="3">The sequence shown here is derived from an EMBL/GenBank/DDBJ whole genome shotgun (WGS) entry which is preliminary data.</text>
</comment>
<evidence type="ECO:0000313" key="3">
    <source>
        <dbReference type="EMBL" id="TXF88564.1"/>
    </source>
</evidence>
<gene>
    <name evidence="3" type="ORF">FUA23_13940</name>
</gene>
<name>A0A5C7FUQ9_9BACT</name>
<evidence type="ECO:0000256" key="2">
    <source>
        <dbReference type="SAM" id="SignalP"/>
    </source>
</evidence>
<reference evidence="3 4" key="1">
    <citation type="submission" date="2019-08" db="EMBL/GenBank/DDBJ databases">
        <title>Lewinella sp. strain SSH13 Genome sequencing and assembly.</title>
        <authorList>
            <person name="Kim I."/>
        </authorList>
    </citation>
    <scope>NUCLEOTIDE SEQUENCE [LARGE SCALE GENOMIC DNA]</scope>
    <source>
        <strain evidence="3 4">SSH13</strain>
    </source>
</reference>
<dbReference type="AlphaFoldDB" id="A0A5C7FUQ9"/>
<accession>A0A5C7FUQ9</accession>
<dbReference type="OrthoDB" id="1682379at2"/>
<dbReference type="InterPro" id="IPR013784">
    <property type="entry name" value="Carb-bd-like_fold"/>
</dbReference>
<organism evidence="3 4">
    <name type="scientific">Neolewinella aurantiaca</name>
    <dbReference type="NCBI Taxonomy" id="2602767"/>
    <lineage>
        <taxon>Bacteria</taxon>
        <taxon>Pseudomonadati</taxon>
        <taxon>Bacteroidota</taxon>
        <taxon>Saprospiria</taxon>
        <taxon>Saprospirales</taxon>
        <taxon>Lewinellaceae</taxon>
        <taxon>Neolewinella</taxon>
    </lineage>
</organism>
<protein>
    <recommendedName>
        <fullName evidence="5">TonB-dependent receptor</fullName>
    </recommendedName>
</protein>
<dbReference type="RefSeq" id="WP_147931364.1">
    <property type="nucleotide sequence ID" value="NZ_VOXD01000021.1"/>
</dbReference>
<sequence>MKYLYILVFCLFISGVVSAQAEIVATVTDSTGTTLPGANAVLLRSADSLLTSFGTTDNNGVFRMQNVPSGDYLLRITFLGYERPDQTIKITKDDQYLGLGDLKMYPAGFFLNGIEVKADRIPIRMKGDTMLYDADAFAVGENAVVEDLIRRLPGMSVDASGQITWRGKAINEVMINGKPFFAGNSTLLTQNLDAKAITNVEVFDQKTDSEEISGVDDGTENMTVNLEMKDEFKAKVFGEVYAGYGTNDRYQGGGKVFRISDETQIGLLGTINNVNKVGFSGNEISGFNGSSGRGGGFRYGGNDGSLPFDSGNATGQNRSIATGLNFGQSIGKNGQLTADYALFDRNQVQQSTSLEAYNRAADQRVVETLEGNATSQYSHKLGFEFRQKVDSTSRIRINGSAYIVGGDNETQAFTTVKNDGEFVDDYNVRELNTNEQPGGEISLSYNRGESGGRRGPGGPPQGGPRRTFEASANASYEKNQTDLDLLTEGLDETSNSELLGALINGTQLQNRVTNSTNLSGNLRYTEPLGQNWRLRLGGGYGLDRDEGDYRFLFQEDETINLLDRDWSTLEGDVSLIRTLGKGGNISVGTTYEANNLKVEGDDSLDDNYNYLLPYIRLRSRFKKGFFSANITTSSSAPSISQLQTIVEPSANGRSSVGNPDLEPARNTRFNTFLWFNDQFRAISANVNFNVTYTDNAFGNAVTFTDGQQIYRPVNVGHAWQGSVFSGVTLGINAINGELRLEGSVNGSRGTGFVDAVEQLNTSLSTTVGANITTELNEDSYLKLGYDLNNYINSFEGEDGGVSTDVTQLTHNLLAQFELEVSPKWRFESRFLYSIYAASDFSAEENIPDLRLSLELRPFRKKRHFFRISASDLFDQNTIINRSVNSFLTRETTSDGLGRYFLGTFHYKI</sequence>
<feature type="chain" id="PRO_5023032853" description="TonB-dependent receptor" evidence="2">
    <location>
        <begin position="20"/>
        <end position="908"/>
    </location>
</feature>
<evidence type="ECO:0008006" key="5">
    <source>
        <dbReference type="Google" id="ProtNLM"/>
    </source>
</evidence>
<evidence type="ECO:0000256" key="1">
    <source>
        <dbReference type="SAM" id="MobiDB-lite"/>
    </source>
</evidence>
<evidence type="ECO:0000313" key="4">
    <source>
        <dbReference type="Proteomes" id="UP000321907"/>
    </source>
</evidence>
<keyword evidence="4" id="KW-1185">Reference proteome</keyword>
<feature type="signal peptide" evidence="2">
    <location>
        <begin position="1"/>
        <end position="19"/>
    </location>
</feature>
<proteinExistence type="predicted"/>
<feature type="region of interest" description="Disordered" evidence="1">
    <location>
        <begin position="432"/>
        <end position="474"/>
    </location>
</feature>
<dbReference type="Pfam" id="PF13620">
    <property type="entry name" value="CarboxypepD_reg"/>
    <property type="match status" value="1"/>
</dbReference>
<dbReference type="SUPFAM" id="SSF49452">
    <property type="entry name" value="Starch-binding domain-like"/>
    <property type="match status" value="1"/>
</dbReference>
<dbReference type="SUPFAM" id="SSF56935">
    <property type="entry name" value="Porins"/>
    <property type="match status" value="1"/>
</dbReference>
<dbReference type="EMBL" id="VOXD01000021">
    <property type="protein sequence ID" value="TXF88564.1"/>
    <property type="molecule type" value="Genomic_DNA"/>
</dbReference>
<keyword evidence="2" id="KW-0732">Signal</keyword>
<dbReference type="GO" id="GO:0030246">
    <property type="term" value="F:carbohydrate binding"/>
    <property type="evidence" value="ECO:0007669"/>
    <property type="project" value="InterPro"/>
</dbReference>
<dbReference type="Gene3D" id="2.60.40.1120">
    <property type="entry name" value="Carboxypeptidase-like, regulatory domain"/>
    <property type="match status" value="1"/>
</dbReference>